<name>A0A226E709_FOLCA</name>
<comment type="domain">
    <text evidence="7">The DHHC domain is required for palmitoyltransferase activity.</text>
</comment>
<feature type="compositionally biased region" description="Polar residues" evidence="8">
    <location>
        <begin position="465"/>
        <end position="479"/>
    </location>
</feature>
<comment type="similarity">
    <text evidence="5">Belongs to the DHHC palmitoyltransferase family. ERF2/ZDHHC9 subfamily.</text>
</comment>
<evidence type="ECO:0000256" key="3">
    <source>
        <dbReference type="ARBA" id="ARBA00022989"/>
    </source>
</evidence>
<keyword evidence="11" id="KW-1185">Reference proteome</keyword>
<dbReference type="GO" id="GO:0019706">
    <property type="term" value="F:protein-cysteine S-palmitoyltransferase activity"/>
    <property type="evidence" value="ECO:0007669"/>
    <property type="project" value="UniProtKB-EC"/>
</dbReference>
<evidence type="ECO:0000256" key="8">
    <source>
        <dbReference type="SAM" id="MobiDB-lite"/>
    </source>
</evidence>
<feature type="transmembrane region" description="Helical" evidence="7">
    <location>
        <begin position="160"/>
        <end position="184"/>
    </location>
</feature>
<organism evidence="10 11">
    <name type="scientific">Folsomia candida</name>
    <name type="common">Springtail</name>
    <dbReference type="NCBI Taxonomy" id="158441"/>
    <lineage>
        <taxon>Eukaryota</taxon>
        <taxon>Metazoa</taxon>
        <taxon>Ecdysozoa</taxon>
        <taxon>Arthropoda</taxon>
        <taxon>Hexapoda</taxon>
        <taxon>Collembola</taxon>
        <taxon>Entomobryomorpha</taxon>
        <taxon>Isotomoidea</taxon>
        <taxon>Isotomidae</taxon>
        <taxon>Proisotominae</taxon>
        <taxon>Folsomia</taxon>
    </lineage>
</organism>
<dbReference type="OMA" id="CLRNCCY"/>
<evidence type="ECO:0000256" key="1">
    <source>
        <dbReference type="ARBA" id="ARBA00004141"/>
    </source>
</evidence>
<evidence type="ECO:0000256" key="2">
    <source>
        <dbReference type="ARBA" id="ARBA00022692"/>
    </source>
</evidence>
<dbReference type="EC" id="2.3.1.225" evidence="7"/>
<dbReference type="PROSITE" id="PS50216">
    <property type="entry name" value="DHHC"/>
    <property type="match status" value="1"/>
</dbReference>
<dbReference type="GO" id="GO:0016020">
    <property type="term" value="C:membrane"/>
    <property type="evidence" value="ECO:0007669"/>
    <property type="project" value="UniProtKB-SubCell"/>
</dbReference>
<dbReference type="AlphaFoldDB" id="A0A226E709"/>
<gene>
    <name evidence="10" type="ORF">Fcan01_12751</name>
</gene>
<reference evidence="10 11" key="1">
    <citation type="submission" date="2015-12" db="EMBL/GenBank/DDBJ databases">
        <title>The genome of Folsomia candida.</title>
        <authorList>
            <person name="Faddeeva A."/>
            <person name="Derks M.F."/>
            <person name="Anvar Y."/>
            <person name="Smit S."/>
            <person name="Van Straalen N."/>
            <person name="Roelofs D."/>
        </authorList>
    </citation>
    <scope>NUCLEOTIDE SEQUENCE [LARGE SCALE GENOMIC DNA]</scope>
    <source>
        <strain evidence="10 11">VU population</strain>
        <tissue evidence="10">Whole body</tissue>
    </source>
</reference>
<keyword evidence="2 7" id="KW-0812">Transmembrane</keyword>
<dbReference type="Proteomes" id="UP000198287">
    <property type="component" value="Unassembled WGS sequence"/>
</dbReference>
<dbReference type="InterPro" id="IPR001594">
    <property type="entry name" value="Palmitoyltrfase_DHHC"/>
</dbReference>
<dbReference type="PANTHER" id="PTHR12349">
    <property type="entry name" value="ANKYRIN REPEAT AND LEM DOMAIN-CONTAINING PROTEIN 2"/>
    <property type="match status" value="1"/>
</dbReference>
<evidence type="ECO:0000256" key="4">
    <source>
        <dbReference type="ARBA" id="ARBA00023136"/>
    </source>
</evidence>
<protein>
    <recommendedName>
        <fullName evidence="7">Palmitoyltransferase</fullName>
        <ecNumber evidence="7">2.3.1.225</ecNumber>
    </recommendedName>
</protein>
<feature type="compositionally biased region" description="Polar residues" evidence="8">
    <location>
        <begin position="727"/>
        <end position="744"/>
    </location>
</feature>
<keyword evidence="7 10" id="KW-0808">Transferase</keyword>
<feature type="compositionally biased region" description="Polar residues" evidence="8">
    <location>
        <begin position="701"/>
        <end position="716"/>
    </location>
</feature>
<dbReference type="Pfam" id="PF01529">
    <property type="entry name" value="DHHC"/>
    <property type="match status" value="1"/>
</dbReference>
<feature type="domain" description="Palmitoyltransferase DHHC" evidence="9">
    <location>
        <begin position="114"/>
        <end position="234"/>
    </location>
</feature>
<comment type="subcellular location">
    <subcellularLocation>
        <location evidence="1">Membrane</location>
        <topology evidence="1">Multi-pass membrane protein</topology>
    </subcellularLocation>
</comment>
<feature type="transmembrane region" description="Helical" evidence="7">
    <location>
        <begin position="26"/>
        <end position="51"/>
    </location>
</feature>
<evidence type="ECO:0000256" key="6">
    <source>
        <dbReference type="ARBA" id="ARBA00047790"/>
    </source>
</evidence>
<keyword evidence="4 7" id="KW-0472">Membrane</keyword>
<evidence type="ECO:0000259" key="9">
    <source>
        <dbReference type="Pfam" id="PF01529"/>
    </source>
</evidence>
<dbReference type="STRING" id="158441.A0A226E709"/>
<feature type="compositionally biased region" description="Polar residues" evidence="8">
    <location>
        <begin position="499"/>
        <end position="515"/>
    </location>
</feature>
<proteinExistence type="inferred from homology"/>
<keyword evidence="3 7" id="KW-1133">Transmembrane helix</keyword>
<sequence>MPFSTGGTDSNNVGVKMSKCKEVKRYLPATVAWLLLISTTALFFVFLTEWYVSNYSIWIPIGEGIVTVVVVANFTLATFMDPGIIPKANRGEDDNDDLRAPLYKTVEVHGITVRMKWCVTCQFYRPPRCSHCSVCNNCIETFDHHCPWVNNCIGRRNYRYFFMFLLSLSVHMITIFGLCFAYMYQHMDQMSQASSVVSISIMVVISILFIPILGLTGFHIILVSRGRTTNEQVTGKYRGGYNPFSRGCCLNCWFTLCGPHYPSLDKAKRATEASSIRFIANAKNSKKTSPETGPMIPNPMGGPGNQVNVYVDNGNYSQKSLSGNLPSLHSPRNYRQMMPTSNRDVSDHDLGLQASQSIDCEPTPPIQRHGSKNNFFLPTTTNQDDIDMNHGMGHIRHYRGYINGSPHPNRQRPSDGIGRSSRSHTPDSLSSPNGDGMGLGNGNIGSPTAMHQKLRAIGGIPTPFAASTASPITQQRLSNPPTPTQQQQQQQGRPEFIGLSQQQHVGGPPLQQQYPSPRPMHGPPYYDTYNMPNGEQRRILSEGELMYDRQYLMSHDQSGGVVGGGPIRELASSPQRGVYMWKDNSPTSAVAGNYFHSNPTSPIQHNLVNNGNGGGNRAYMHPTGGVSHMSSYNPNQQPKYGAGAGGMNQVPLSPSGGKKKMYGGMGISATVPNSISDGIRPSPISRRPMSFVRALEMTDSLEMSNRTPNASRSSPAGTPKGQGHINDMTSERSSIYDTNYEISV</sequence>
<keyword evidence="7" id="KW-0012">Acyltransferase</keyword>
<evidence type="ECO:0000313" key="11">
    <source>
        <dbReference type="Proteomes" id="UP000198287"/>
    </source>
</evidence>
<accession>A0A226E709</accession>
<comment type="catalytic activity">
    <reaction evidence="6">
        <text>L-cysteinyl-[protein] + hexadecanoyl-CoA = S-hexadecanoyl-L-cysteinyl-[protein] + CoA</text>
        <dbReference type="Rhea" id="RHEA:36683"/>
        <dbReference type="Rhea" id="RHEA-COMP:10131"/>
        <dbReference type="Rhea" id="RHEA-COMP:11032"/>
        <dbReference type="ChEBI" id="CHEBI:29950"/>
        <dbReference type="ChEBI" id="CHEBI:57287"/>
        <dbReference type="ChEBI" id="CHEBI:57379"/>
        <dbReference type="ChEBI" id="CHEBI:74151"/>
        <dbReference type="EC" id="2.3.1.225"/>
    </reaction>
    <physiologicalReaction direction="left-to-right" evidence="6">
        <dbReference type="Rhea" id="RHEA:36684"/>
    </physiologicalReaction>
</comment>
<comment type="caution">
    <text evidence="10">The sequence shown here is derived from an EMBL/GenBank/DDBJ whole genome shotgun (WGS) entry which is preliminary data.</text>
</comment>
<dbReference type="OrthoDB" id="4096362at2759"/>
<dbReference type="EMBL" id="LNIX01000006">
    <property type="protein sequence ID" value="OXA53138.1"/>
    <property type="molecule type" value="Genomic_DNA"/>
</dbReference>
<evidence type="ECO:0000256" key="7">
    <source>
        <dbReference type="RuleBase" id="RU079119"/>
    </source>
</evidence>
<feature type="region of interest" description="Disordered" evidence="8">
    <location>
        <begin position="461"/>
        <end position="532"/>
    </location>
</feature>
<dbReference type="PANTHER" id="PTHR12349:SF2">
    <property type="entry name" value="PALMITOYLTRANSFERASE ZDHHC8"/>
    <property type="match status" value="1"/>
</dbReference>
<feature type="region of interest" description="Disordered" evidence="8">
    <location>
        <begin position="701"/>
        <end position="744"/>
    </location>
</feature>
<evidence type="ECO:0000256" key="5">
    <source>
        <dbReference type="ARBA" id="ARBA00023463"/>
    </source>
</evidence>
<feature type="transmembrane region" description="Helical" evidence="7">
    <location>
        <begin position="196"/>
        <end position="222"/>
    </location>
</feature>
<evidence type="ECO:0000313" key="10">
    <source>
        <dbReference type="EMBL" id="OXA53138.1"/>
    </source>
</evidence>
<feature type="transmembrane region" description="Helical" evidence="7">
    <location>
        <begin position="57"/>
        <end position="80"/>
    </location>
</feature>
<feature type="region of interest" description="Disordered" evidence="8">
    <location>
        <begin position="397"/>
        <end position="448"/>
    </location>
</feature>